<dbReference type="AlphaFoldDB" id="D9IXL0"/>
<dbReference type="GO" id="GO:0009522">
    <property type="term" value="C:photosystem I"/>
    <property type="evidence" value="ECO:0007669"/>
    <property type="project" value="InterPro"/>
</dbReference>
<comment type="subcellular location">
    <subcellularLocation>
        <location evidence="2">Membrane</location>
        <topology evidence="2">Multi-pass membrane protein</topology>
    </subcellularLocation>
</comment>
<keyword evidence="5" id="KW-0602">Photosynthesis</keyword>
<dbReference type="EMBL" id="HM222968">
    <property type="protein sequence ID" value="ADJ66577.1"/>
    <property type="molecule type" value="Genomic_DNA"/>
</dbReference>
<reference evidence="10" key="1">
    <citation type="journal article" date="2010" name="Proc. Natl. Acad. Sci. U.S.A.">
        <title>A common red algal origin of the apicomplexan, dinoflagellate, and heterokont plastids.</title>
        <authorList>
            <person name="Janouskovec J."/>
            <person name="Horak A."/>
            <person name="Obornik M."/>
            <person name="Lukes J."/>
            <person name="Keeling P.J."/>
        </authorList>
    </citation>
    <scope>NUCLEOTIDE SEQUENCE [LARGE SCALE GENOMIC DNA]</scope>
</reference>
<keyword evidence="6 9" id="KW-0812">Transmembrane</keyword>
<evidence type="ECO:0000256" key="3">
    <source>
        <dbReference type="ARBA" id="ARBA00008198"/>
    </source>
</evidence>
<evidence type="ECO:0000256" key="5">
    <source>
        <dbReference type="ARBA" id="ARBA00022531"/>
    </source>
</evidence>
<feature type="transmembrane region" description="Helical" evidence="9">
    <location>
        <begin position="12"/>
        <end position="28"/>
    </location>
</feature>
<dbReference type="GeneID" id="9481174"/>
<dbReference type="InterPro" id="IPR003359">
    <property type="entry name" value="PSI_Ycf4_assembly"/>
</dbReference>
<keyword evidence="7 9" id="KW-1133">Transmembrane helix</keyword>
<proteinExistence type="inferred from homology"/>
<organism evidence="10">
    <name type="scientific">Chromerida sp. RM11</name>
    <dbReference type="NCBI Taxonomy" id="348535"/>
    <lineage>
        <taxon>Eukaryota</taxon>
        <taxon>Sar</taxon>
        <taxon>Alveolata</taxon>
        <taxon>Colpodellida</taxon>
    </lineage>
</organism>
<keyword evidence="8 9" id="KW-0472">Membrane</keyword>
<sequence>MSIKIRGSREWATLLWALGLCAGGIFFFNKGLASYFGDEYLVYVPQGIFLVFYGTLALILSGFFLASVLWDVGSGTCTMDRNRDLCRLLRLNFPGKYRFFEMTFLPSGVQSVNLDVQSGLFPRRVLALTISSNSIPLNSNQELVKITTMETLALALAKWLDVGFEWRESG</sequence>
<dbReference type="Pfam" id="PF02392">
    <property type="entry name" value="Ycf4"/>
    <property type="match status" value="1"/>
</dbReference>
<protein>
    <recommendedName>
        <fullName evidence="4">Photosystem I assembly protein Ycf4</fullName>
    </recommendedName>
</protein>
<evidence type="ECO:0000256" key="9">
    <source>
        <dbReference type="SAM" id="Phobius"/>
    </source>
</evidence>
<comment type="function">
    <text evidence="1">Seems to be required for the assembly of the photosystem I complex.</text>
</comment>
<evidence type="ECO:0000256" key="8">
    <source>
        <dbReference type="ARBA" id="ARBA00023136"/>
    </source>
</evidence>
<evidence type="ECO:0000256" key="2">
    <source>
        <dbReference type="ARBA" id="ARBA00004141"/>
    </source>
</evidence>
<feature type="transmembrane region" description="Helical" evidence="9">
    <location>
        <begin position="48"/>
        <end position="73"/>
    </location>
</feature>
<keyword evidence="10" id="KW-0150">Chloroplast</keyword>
<evidence type="ECO:0000256" key="6">
    <source>
        <dbReference type="ARBA" id="ARBA00022692"/>
    </source>
</evidence>
<name>D9IXL0_9ALVE</name>
<gene>
    <name evidence="10" type="primary">ycf4</name>
</gene>
<dbReference type="RefSeq" id="YP_003795389.1">
    <property type="nucleotide sequence ID" value="NC_014345.1"/>
</dbReference>
<geneLocation type="chloroplast" evidence="10"/>
<accession>D9IXL0</accession>
<evidence type="ECO:0000256" key="4">
    <source>
        <dbReference type="ARBA" id="ARBA00015395"/>
    </source>
</evidence>
<evidence type="ECO:0000313" key="10">
    <source>
        <dbReference type="EMBL" id="ADJ66577.1"/>
    </source>
</evidence>
<evidence type="ECO:0000256" key="7">
    <source>
        <dbReference type="ARBA" id="ARBA00022989"/>
    </source>
</evidence>
<keyword evidence="10" id="KW-0934">Plastid</keyword>
<dbReference type="GO" id="GO:0015979">
    <property type="term" value="P:photosynthesis"/>
    <property type="evidence" value="ECO:0007669"/>
    <property type="project" value="UniProtKB-KW"/>
</dbReference>
<comment type="similarity">
    <text evidence="3">Belongs to the Ycf4 family.</text>
</comment>
<evidence type="ECO:0000256" key="1">
    <source>
        <dbReference type="ARBA" id="ARBA00002862"/>
    </source>
</evidence>